<protein>
    <recommendedName>
        <fullName evidence="2">Serpin domain-containing protein</fullName>
    </recommendedName>
</protein>
<name>A0A553ZTW2_9BACI</name>
<keyword evidence="4" id="KW-1185">Reference proteome</keyword>
<dbReference type="InterPro" id="IPR023795">
    <property type="entry name" value="Serpin_CS"/>
</dbReference>
<dbReference type="GO" id="GO:0005615">
    <property type="term" value="C:extracellular space"/>
    <property type="evidence" value="ECO:0007669"/>
    <property type="project" value="InterPro"/>
</dbReference>
<dbReference type="PANTHER" id="PTHR11461">
    <property type="entry name" value="SERINE PROTEASE INHIBITOR, SERPIN"/>
    <property type="match status" value="1"/>
</dbReference>
<evidence type="ECO:0000256" key="1">
    <source>
        <dbReference type="RuleBase" id="RU000411"/>
    </source>
</evidence>
<dbReference type="InterPro" id="IPR023796">
    <property type="entry name" value="Serpin_dom"/>
</dbReference>
<feature type="domain" description="Serpin" evidence="2">
    <location>
        <begin position="46"/>
        <end position="397"/>
    </location>
</feature>
<dbReference type="SUPFAM" id="SSF56574">
    <property type="entry name" value="Serpins"/>
    <property type="match status" value="1"/>
</dbReference>
<evidence type="ECO:0000313" key="4">
    <source>
        <dbReference type="Proteomes" id="UP000318521"/>
    </source>
</evidence>
<dbReference type="InterPro" id="IPR042185">
    <property type="entry name" value="Serpin_sf_2"/>
</dbReference>
<dbReference type="SMART" id="SM00093">
    <property type="entry name" value="SERPIN"/>
    <property type="match status" value="1"/>
</dbReference>
<evidence type="ECO:0000259" key="2">
    <source>
        <dbReference type="SMART" id="SM00093"/>
    </source>
</evidence>
<dbReference type="EMBL" id="VLXZ01000019">
    <property type="protein sequence ID" value="TSB44785.1"/>
    <property type="molecule type" value="Genomic_DNA"/>
</dbReference>
<dbReference type="PROSITE" id="PS51257">
    <property type="entry name" value="PROKAR_LIPOPROTEIN"/>
    <property type="match status" value="1"/>
</dbReference>
<dbReference type="InterPro" id="IPR000215">
    <property type="entry name" value="Serpin_fam"/>
</dbReference>
<dbReference type="PROSITE" id="PS00284">
    <property type="entry name" value="SERPIN"/>
    <property type="match status" value="1"/>
</dbReference>
<dbReference type="InterPro" id="IPR042178">
    <property type="entry name" value="Serpin_sf_1"/>
</dbReference>
<accession>A0A553ZTW2</accession>
<reference evidence="3 4" key="1">
    <citation type="submission" date="2019-07" db="EMBL/GenBank/DDBJ databases">
        <authorList>
            <person name="Park Y.J."/>
            <person name="Jeong S.E."/>
            <person name="Jung H.S."/>
        </authorList>
    </citation>
    <scope>NUCLEOTIDE SEQUENCE [LARGE SCALE GENOMIC DNA]</scope>
    <source>
        <strain evidence="4">P16(2019)</strain>
    </source>
</reference>
<dbReference type="Proteomes" id="UP000318521">
    <property type="component" value="Unassembled WGS sequence"/>
</dbReference>
<gene>
    <name evidence="3" type="ORF">FN960_19470</name>
</gene>
<organism evidence="3 4">
    <name type="scientific">Alkalicoccobacillus porphyridii</name>
    <dbReference type="NCBI Taxonomy" id="2597270"/>
    <lineage>
        <taxon>Bacteria</taxon>
        <taxon>Bacillati</taxon>
        <taxon>Bacillota</taxon>
        <taxon>Bacilli</taxon>
        <taxon>Bacillales</taxon>
        <taxon>Bacillaceae</taxon>
        <taxon>Alkalicoccobacillus</taxon>
    </lineage>
</organism>
<dbReference type="InterPro" id="IPR036186">
    <property type="entry name" value="Serpin_sf"/>
</dbReference>
<evidence type="ECO:0000313" key="3">
    <source>
        <dbReference type="EMBL" id="TSB44785.1"/>
    </source>
</evidence>
<dbReference type="CDD" id="cd19588">
    <property type="entry name" value="serpin_miropin-like"/>
    <property type="match status" value="1"/>
</dbReference>
<sequence length="403" mass="45273">MKRVQYLLIGAGLILAGCGTENTEPEPRAAITLDHTFKNGQSQFAMNLFHEVFSEYGIEDNTHISPYSVQLALLLTANGLADADQQVILETLQLNELELDMINEELQTLVEAFSDLSHTEIETANAIWHIPELEVEESYHSMLKNSLVGEVNELPEEKPEDAINNWVEENTNGHIEVLLAEVPPEIVAYVINAVYFDANWLVPFEEEQTSPSPFHLLDGSTIEHPMMRQSADFQYYEEDHFQAIKIPYEDEGLTMSVILPEEGMFEEVVGDIDSELFWNGEWQTEHVDVTMPTFTYEAEYSLIPTLSVLGMDSVLLTEIDFAPLFGPDSLYKIDEILHKTFIKVDEVGTEAAAVTSVAIEETSAVVGKPFNVDRPFVFAITDEVSETILFMGSVVEPVVEEDE</sequence>
<dbReference type="AlphaFoldDB" id="A0A553ZTW2"/>
<dbReference type="Gene3D" id="3.30.497.10">
    <property type="entry name" value="Antithrombin, subunit I, domain 2"/>
    <property type="match status" value="1"/>
</dbReference>
<dbReference type="Pfam" id="PF00079">
    <property type="entry name" value="Serpin"/>
    <property type="match status" value="1"/>
</dbReference>
<proteinExistence type="inferred from homology"/>
<comment type="caution">
    <text evidence="3">The sequence shown here is derived from an EMBL/GenBank/DDBJ whole genome shotgun (WGS) entry which is preliminary data.</text>
</comment>
<dbReference type="Gene3D" id="2.30.39.10">
    <property type="entry name" value="Alpha-1-antitrypsin, domain 1"/>
    <property type="match status" value="1"/>
</dbReference>
<dbReference type="OrthoDB" id="9764871at2"/>
<comment type="similarity">
    <text evidence="1">Belongs to the serpin family.</text>
</comment>
<dbReference type="PANTHER" id="PTHR11461:SF211">
    <property type="entry name" value="GH10112P-RELATED"/>
    <property type="match status" value="1"/>
</dbReference>
<dbReference type="GO" id="GO:0004867">
    <property type="term" value="F:serine-type endopeptidase inhibitor activity"/>
    <property type="evidence" value="ECO:0007669"/>
    <property type="project" value="InterPro"/>
</dbReference>
<dbReference type="RefSeq" id="WP_143850547.1">
    <property type="nucleotide sequence ID" value="NZ_VLXZ01000019.1"/>
</dbReference>